<organism evidence="1 2">
    <name type="scientific">Dentiscutata heterogama</name>
    <dbReference type="NCBI Taxonomy" id="1316150"/>
    <lineage>
        <taxon>Eukaryota</taxon>
        <taxon>Fungi</taxon>
        <taxon>Fungi incertae sedis</taxon>
        <taxon>Mucoromycota</taxon>
        <taxon>Glomeromycotina</taxon>
        <taxon>Glomeromycetes</taxon>
        <taxon>Diversisporales</taxon>
        <taxon>Gigasporaceae</taxon>
        <taxon>Dentiscutata</taxon>
    </lineage>
</organism>
<reference evidence="1" key="1">
    <citation type="submission" date="2021-06" db="EMBL/GenBank/DDBJ databases">
        <authorList>
            <person name="Kallberg Y."/>
            <person name="Tangrot J."/>
            <person name="Rosling A."/>
        </authorList>
    </citation>
    <scope>NUCLEOTIDE SEQUENCE</scope>
    <source>
        <strain evidence="1">IL203A</strain>
    </source>
</reference>
<accession>A0ACA9LCB5</accession>
<gene>
    <name evidence="1" type="ORF">DHETER_LOCUS3951</name>
</gene>
<proteinExistence type="predicted"/>
<sequence length="721" mass="82006">MPSLNVKSNTSYAVSIVTNINPKAGFLIAAITESKLIWQTWSSPRLGTISNISRGTISFKYAHAYNHNNDFSFTFDPFVLFSKIDGSYGIAYTLEASGKKLNTYSDVIPYYMVNVVFISNTNEGETTGPAMIYTIQNKSRSVCLDSCQSRYDSQGIDCIILEMDKNRTNSSVVNLKKISLKSTGILTNVVEAKTNDAPSNRIIFYKYFPINYGGCLIVKCYVINETKTNETMTIGITGYISKDDFNNPFKNPQNWSMPNGLTLFNPYRYNRIPVGVFQNGTYWLAAIHSNGSWSIYSAMDSRFKSNKYQNGMIKAISPSINRTISLRFEDNFNITYTNNITRSKGNISIYQYYNNDINQRQLRQTYSSELGCFINTTYRIKNTDNVTMSCHILPSTFNAPNSSYIITLDHGFVKRKDSKEPINGLTWIMTTGSYTQPNEYADHITGTLRLSEDGTKHFNDLSYDKQLLFIERLNKELIQSIPTDPSRLTFSGRFNFDLTTPKHQVLLEMKIIETRNSFQPNAVQIMKDLNTLIKNKYNTMLAILPNAGYIDETFPFEPVLSVWEETKFYLLGFGIALAVSVPLYFLACNNIIFFTTILSLAHFVLNISFIIKNGKDVPFLYIPSAFILSLNIGLDAILAFIIFTNEISNYYFKEWLADNFTYAALFTLLAGADVEILLLLNSHFAGFELFNAPFSQKSRDYIFWGKFATIFIDGIPWLIIQ</sequence>
<dbReference type="EMBL" id="CAJVPU010003706">
    <property type="protein sequence ID" value="CAG8521772.1"/>
    <property type="molecule type" value="Genomic_DNA"/>
</dbReference>
<name>A0ACA9LCB5_9GLOM</name>
<evidence type="ECO:0000313" key="1">
    <source>
        <dbReference type="EMBL" id="CAG8521772.1"/>
    </source>
</evidence>
<protein>
    <submittedName>
        <fullName evidence="1">10973_t:CDS:1</fullName>
    </submittedName>
</protein>
<evidence type="ECO:0000313" key="2">
    <source>
        <dbReference type="Proteomes" id="UP000789702"/>
    </source>
</evidence>
<dbReference type="Proteomes" id="UP000789702">
    <property type="component" value="Unassembled WGS sequence"/>
</dbReference>
<feature type="non-terminal residue" evidence="1">
    <location>
        <position position="721"/>
    </location>
</feature>
<keyword evidence="2" id="KW-1185">Reference proteome</keyword>
<comment type="caution">
    <text evidence="1">The sequence shown here is derived from an EMBL/GenBank/DDBJ whole genome shotgun (WGS) entry which is preliminary data.</text>
</comment>